<evidence type="ECO:0000259" key="9">
    <source>
        <dbReference type="PROSITE" id="PS50929"/>
    </source>
</evidence>
<dbReference type="EMBL" id="BLLF01000498">
    <property type="protein sequence ID" value="GFH12387.1"/>
    <property type="molecule type" value="Genomic_DNA"/>
</dbReference>
<keyword evidence="10" id="KW-0067">ATP-binding</keyword>
<comment type="caution">
    <text evidence="10">The sequence shown here is derived from an EMBL/GenBank/DDBJ whole genome shotgun (WGS) entry which is preliminary data.</text>
</comment>
<dbReference type="Pfam" id="PF00664">
    <property type="entry name" value="ABC_membrane"/>
    <property type="match status" value="1"/>
</dbReference>
<organism evidence="10 11">
    <name type="scientific">Haematococcus lacustris</name>
    <name type="common">Green alga</name>
    <name type="synonym">Haematococcus pluvialis</name>
    <dbReference type="NCBI Taxonomy" id="44745"/>
    <lineage>
        <taxon>Eukaryota</taxon>
        <taxon>Viridiplantae</taxon>
        <taxon>Chlorophyta</taxon>
        <taxon>core chlorophytes</taxon>
        <taxon>Chlorophyceae</taxon>
        <taxon>CS clade</taxon>
        <taxon>Chlamydomonadales</taxon>
        <taxon>Haematococcaceae</taxon>
        <taxon>Haematococcus</taxon>
    </lineage>
</organism>
<keyword evidence="3 8" id="KW-0812">Transmembrane</keyword>
<dbReference type="PROSITE" id="PS50929">
    <property type="entry name" value="ABC_TM1F"/>
    <property type="match status" value="1"/>
</dbReference>
<dbReference type="AlphaFoldDB" id="A0A699YQ04"/>
<dbReference type="Proteomes" id="UP000485058">
    <property type="component" value="Unassembled WGS sequence"/>
</dbReference>
<dbReference type="GO" id="GO:0016020">
    <property type="term" value="C:membrane"/>
    <property type="evidence" value="ECO:0007669"/>
    <property type="project" value="InterPro"/>
</dbReference>
<feature type="transmembrane region" description="Helical" evidence="8">
    <location>
        <begin position="45"/>
        <end position="73"/>
    </location>
</feature>
<feature type="transmembrane region" description="Helical" evidence="8">
    <location>
        <begin position="85"/>
        <end position="115"/>
    </location>
</feature>
<keyword evidence="4" id="KW-0677">Repeat</keyword>
<keyword evidence="5 8" id="KW-1133">Transmembrane helix</keyword>
<reference evidence="10 11" key="1">
    <citation type="submission" date="2020-02" db="EMBL/GenBank/DDBJ databases">
        <title>Draft genome sequence of Haematococcus lacustris strain NIES-144.</title>
        <authorList>
            <person name="Morimoto D."/>
            <person name="Nakagawa S."/>
            <person name="Yoshida T."/>
            <person name="Sawayama S."/>
        </authorList>
    </citation>
    <scope>NUCLEOTIDE SEQUENCE [LARGE SCALE GENOMIC DNA]</scope>
    <source>
        <strain evidence="10 11">NIES-144</strain>
    </source>
</reference>
<evidence type="ECO:0000256" key="1">
    <source>
        <dbReference type="ARBA" id="ARBA00007577"/>
    </source>
</evidence>
<evidence type="ECO:0000256" key="7">
    <source>
        <dbReference type="ARBA" id="ARBA00023180"/>
    </source>
</evidence>
<dbReference type="InterPro" id="IPR036640">
    <property type="entry name" value="ABC1_TM_sf"/>
</dbReference>
<comment type="similarity">
    <text evidence="1">Belongs to the ABC transporter superfamily. ABCB family. Multidrug resistance exporter (TC 3.A.1.201) subfamily.</text>
</comment>
<feature type="domain" description="ABC transmembrane type-1" evidence="9">
    <location>
        <begin position="45"/>
        <end position="183"/>
    </location>
</feature>
<gene>
    <name evidence="10" type="ORF">HaLaN_08064</name>
</gene>
<sequence length="183" mass="20086">MDKSSSMQAKDGKEEASAIIPAEPESDVSFMRIAHLNRPEWRYGLVGLLASAVCGAIQPAFAFIMASFVTVFYTGQDNIMKEASFYSWMFFVVGCSTLVATILQQWSFGVMGLQLARRLRVAMMRAMVHNEVGWFDREENSSGVLTTKLGSDASYVRGAVGDTLGLMLQNVLCLAFGYVIALV</sequence>
<dbReference type="GO" id="GO:0005524">
    <property type="term" value="F:ATP binding"/>
    <property type="evidence" value="ECO:0007669"/>
    <property type="project" value="UniProtKB-KW"/>
</dbReference>
<dbReference type="SUPFAM" id="SSF90123">
    <property type="entry name" value="ABC transporter transmembrane region"/>
    <property type="match status" value="1"/>
</dbReference>
<dbReference type="Gene3D" id="1.20.1560.10">
    <property type="entry name" value="ABC transporter type 1, transmembrane domain"/>
    <property type="match status" value="1"/>
</dbReference>
<evidence type="ECO:0000313" key="10">
    <source>
        <dbReference type="EMBL" id="GFH12387.1"/>
    </source>
</evidence>
<evidence type="ECO:0000256" key="3">
    <source>
        <dbReference type="ARBA" id="ARBA00022692"/>
    </source>
</evidence>
<evidence type="ECO:0000256" key="6">
    <source>
        <dbReference type="ARBA" id="ARBA00023136"/>
    </source>
</evidence>
<evidence type="ECO:0000256" key="5">
    <source>
        <dbReference type="ARBA" id="ARBA00022989"/>
    </source>
</evidence>
<evidence type="ECO:0000256" key="2">
    <source>
        <dbReference type="ARBA" id="ARBA00022448"/>
    </source>
</evidence>
<dbReference type="PANTHER" id="PTHR45136">
    <property type="entry name" value="ABC TRANSPORTER DOMAIN-CONTAINING PROTEIN"/>
    <property type="match status" value="1"/>
</dbReference>
<protein>
    <submittedName>
        <fullName evidence="10">ATP-binding cassette, subfamily B(MDR/TAP), member 1</fullName>
    </submittedName>
</protein>
<dbReference type="InterPro" id="IPR011527">
    <property type="entry name" value="ABC1_TM_dom"/>
</dbReference>
<evidence type="ECO:0000256" key="8">
    <source>
        <dbReference type="SAM" id="Phobius"/>
    </source>
</evidence>
<keyword evidence="6 8" id="KW-0472">Membrane</keyword>
<keyword evidence="2" id="KW-0813">Transport</keyword>
<evidence type="ECO:0000256" key="4">
    <source>
        <dbReference type="ARBA" id="ARBA00022737"/>
    </source>
</evidence>
<name>A0A699YQ04_HAELA</name>
<proteinExistence type="inferred from homology"/>
<dbReference type="PANTHER" id="PTHR45136:SF2">
    <property type="entry name" value="ABC TRANSPORTER DOMAIN-CONTAINING PROTEIN"/>
    <property type="match status" value="1"/>
</dbReference>
<keyword evidence="10" id="KW-0547">Nucleotide-binding</keyword>
<keyword evidence="11" id="KW-1185">Reference proteome</keyword>
<keyword evidence="7" id="KW-0325">Glycoprotein</keyword>
<dbReference type="GO" id="GO:0140359">
    <property type="term" value="F:ABC-type transporter activity"/>
    <property type="evidence" value="ECO:0007669"/>
    <property type="project" value="InterPro"/>
</dbReference>
<accession>A0A699YQ04</accession>
<evidence type="ECO:0000313" key="11">
    <source>
        <dbReference type="Proteomes" id="UP000485058"/>
    </source>
</evidence>